<sequence>MKKTFSLIAAVLLCASALHGAVSEDRDLGNFSAVVVSGPVEITYSQDEVCGIFVESAVDERMKNLITEVDKTGCLTIRPKPINKRLVEDIRGIKITLSSPYLFKIHCSGESSFTSLTDIENGSRPLDIKVADEVTMKLHAITASDLKIVSDGYARCTIDGDINAASLSVESAAEDGVILQGVSVEYYVNFSVNTVSKIQLAKDLECDSLNVTVLGTSGVPSRVDFNNITTRSCNIFADENVKVNADIVEVNNIGIEANRCEINIQQIPEAEFFYVIADKGAKVKVGNVTSEQANFNLRRSSRLETSGIIGIIKTKLDRTSKLDYTDLTPKEEELEKIDEKEAEAALNAATGESTAAKQTAKQGDDSKKQSVAQGDDAKKQTVDKKKDTKKKPAKKKKRPRRPRGFR</sequence>
<organism evidence="4 5">
    <name type="scientific">Candidatus Aphodosoma intestinipullorum</name>
    <dbReference type="NCBI Taxonomy" id="2840674"/>
    <lineage>
        <taxon>Bacteria</taxon>
        <taxon>Pseudomonadati</taxon>
        <taxon>Bacteroidota</taxon>
        <taxon>Bacteroidia</taxon>
        <taxon>Bacteroidales</taxon>
        <taxon>Candidatus Aphodosoma</taxon>
    </lineage>
</organism>
<evidence type="ECO:0000256" key="1">
    <source>
        <dbReference type="SAM" id="MobiDB-lite"/>
    </source>
</evidence>
<feature type="domain" description="Putative auto-transporter adhesin head GIN" evidence="3">
    <location>
        <begin position="30"/>
        <end position="173"/>
    </location>
</feature>
<name>A0A940IFL8_9BACT</name>
<dbReference type="Proteomes" id="UP000712007">
    <property type="component" value="Unassembled WGS sequence"/>
</dbReference>
<dbReference type="AlphaFoldDB" id="A0A940IFL8"/>
<accession>A0A940IFL8</accession>
<evidence type="ECO:0000259" key="3">
    <source>
        <dbReference type="Pfam" id="PF10988"/>
    </source>
</evidence>
<feature type="chain" id="PRO_5037175301" evidence="2">
    <location>
        <begin position="21"/>
        <end position="406"/>
    </location>
</feature>
<reference evidence="4" key="1">
    <citation type="submission" date="2020-10" db="EMBL/GenBank/DDBJ databases">
        <authorList>
            <person name="Gilroy R."/>
        </authorList>
    </citation>
    <scope>NUCLEOTIDE SEQUENCE</scope>
    <source>
        <strain evidence="4">3924</strain>
    </source>
</reference>
<feature type="compositionally biased region" description="Basic residues" evidence="1">
    <location>
        <begin position="387"/>
        <end position="406"/>
    </location>
</feature>
<reference evidence="4" key="2">
    <citation type="journal article" date="2021" name="PeerJ">
        <title>Extensive microbial diversity within the chicken gut microbiome revealed by metagenomics and culture.</title>
        <authorList>
            <person name="Gilroy R."/>
            <person name="Ravi A."/>
            <person name="Getino M."/>
            <person name="Pursley I."/>
            <person name="Horton D.L."/>
            <person name="Alikhan N.F."/>
            <person name="Baker D."/>
            <person name="Gharbi K."/>
            <person name="Hall N."/>
            <person name="Watson M."/>
            <person name="Adriaenssens E.M."/>
            <person name="Foster-Nyarko E."/>
            <person name="Jarju S."/>
            <person name="Secka A."/>
            <person name="Antonio M."/>
            <person name="Oren A."/>
            <person name="Chaudhuri R.R."/>
            <person name="La Ragione R."/>
            <person name="Hildebrand F."/>
            <person name="Pallen M.J."/>
        </authorList>
    </citation>
    <scope>NUCLEOTIDE SEQUENCE</scope>
    <source>
        <strain evidence="4">3924</strain>
    </source>
</reference>
<feature type="compositionally biased region" description="Basic and acidic residues" evidence="1">
    <location>
        <begin position="375"/>
        <end position="386"/>
    </location>
</feature>
<feature type="signal peptide" evidence="2">
    <location>
        <begin position="1"/>
        <end position="20"/>
    </location>
</feature>
<feature type="region of interest" description="Disordered" evidence="1">
    <location>
        <begin position="343"/>
        <end position="406"/>
    </location>
</feature>
<dbReference type="EMBL" id="JADIMV010000157">
    <property type="protein sequence ID" value="MBO8440790.1"/>
    <property type="molecule type" value="Genomic_DNA"/>
</dbReference>
<evidence type="ECO:0000313" key="4">
    <source>
        <dbReference type="EMBL" id="MBO8440790.1"/>
    </source>
</evidence>
<dbReference type="Gene3D" id="2.160.20.120">
    <property type="match status" value="1"/>
</dbReference>
<protein>
    <submittedName>
        <fullName evidence="4">DUF2807 domain-containing protein</fullName>
    </submittedName>
</protein>
<evidence type="ECO:0000313" key="5">
    <source>
        <dbReference type="Proteomes" id="UP000712007"/>
    </source>
</evidence>
<gene>
    <name evidence="4" type="ORF">IAC51_09105</name>
</gene>
<comment type="caution">
    <text evidence="4">The sequence shown here is derived from an EMBL/GenBank/DDBJ whole genome shotgun (WGS) entry which is preliminary data.</text>
</comment>
<evidence type="ECO:0000256" key="2">
    <source>
        <dbReference type="SAM" id="SignalP"/>
    </source>
</evidence>
<dbReference type="InterPro" id="IPR021255">
    <property type="entry name" value="DUF2807"/>
</dbReference>
<keyword evidence="2" id="KW-0732">Signal</keyword>
<dbReference type="Pfam" id="PF10988">
    <property type="entry name" value="DUF2807"/>
    <property type="match status" value="1"/>
</dbReference>
<feature type="compositionally biased region" description="Polar residues" evidence="1">
    <location>
        <begin position="350"/>
        <end position="361"/>
    </location>
</feature>
<proteinExistence type="predicted"/>